<dbReference type="PANTHER" id="PTHR11474">
    <property type="entry name" value="TYROSINASE FAMILY MEMBER"/>
    <property type="match status" value="1"/>
</dbReference>
<dbReference type="PRINTS" id="PR00092">
    <property type="entry name" value="TYROSINASE"/>
</dbReference>
<accession>A0A1M7HUV8</accession>
<dbReference type="InterPro" id="IPR002227">
    <property type="entry name" value="Tyrosinase_Cu-bd"/>
</dbReference>
<evidence type="ECO:0000313" key="4">
    <source>
        <dbReference type="EMBL" id="SHM32312.1"/>
    </source>
</evidence>
<dbReference type="RefSeq" id="WP_068842860.1">
    <property type="nucleotide sequence ID" value="NZ_FRBT01000005.1"/>
</dbReference>
<reference evidence="5" key="1">
    <citation type="submission" date="2016-11" db="EMBL/GenBank/DDBJ databases">
        <authorList>
            <person name="Varghese N."/>
            <person name="Submissions S."/>
        </authorList>
    </citation>
    <scope>NUCLEOTIDE SEQUENCE [LARGE SCALE GENOMIC DNA]</scope>
    <source>
        <strain evidence="5">DSM 24724</strain>
    </source>
</reference>
<name>A0A1M7HUV8_9FLAO</name>
<feature type="domain" description="Tyrosinase copper-binding" evidence="3">
    <location>
        <begin position="256"/>
        <end position="267"/>
    </location>
</feature>
<dbReference type="Pfam" id="PF25271">
    <property type="entry name" value="DUF7868"/>
    <property type="match status" value="1"/>
</dbReference>
<dbReference type="InterPro" id="IPR008922">
    <property type="entry name" value="Di-copper_centre_dom_sf"/>
</dbReference>
<dbReference type="Pfam" id="PF00264">
    <property type="entry name" value="Tyrosinase"/>
    <property type="match status" value="2"/>
</dbReference>
<dbReference type="AlphaFoldDB" id="A0A1M7HUV8"/>
<dbReference type="STRING" id="946677.SAMN05444484_105140"/>
<organism evidence="4 5">
    <name type="scientific">Flavobacterium chilense</name>
    <dbReference type="NCBI Taxonomy" id="946677"/>
    <lineage>
        <taxon>Bacteria</taxon>
        <taxon>Pseudomonadati</taxon>
        <taxon>Bacteroidota</taxon>
        <taxon>Flavobacteriia</taxon>
        <taxon>Flavobacteriales</taxon>
        <taxon>Flavobacteriaceae</taxon>
        <taxon>Flavobacterium</taxon>
    </lineage>
</organism>
<evidence type="ECO:0000259" key="3">
    <source>
        <dbReference type="PROSITE" id="PS00498"/>
    </source>
</evidence>
<evidence type="ECO:0000256" key="2">
    <source>
        <dbReference type="ARBA" id="ARBA00023008"/>
    </source>
</evidence>
<dbReference type="InterPro" id="IPR057190">
    <property type="entry name" value="DUF7868"/>
</dbReference>
<dbReference type="Gene3D" id="1.10.1280.10">
    <property type="entry name" value="Di-copper center containing domain from catechol oxidase"/>
    <property type="match status" value="1"/>
</dbReference>
<dbReference type="PROSITE" id="PS00498">
    <property type="entry name" value="TYROSINASE_2"/>
    <property type="match status" value="1"/>
</dbReference>
<protein>
    <submittedName>
        <fullName evidence="4">Common central domain of tyrosinase</fullName>
    </submittedName>
</protein>
<sequence>MKKITILSFIILITLSGYGYGQNEGNVKFVRHNVNTVEGQADLQAMNIAFKKMRAMGCENGLGWYYQGAIHNIPDTINGKNQLCAQYQFSKDKLWAWGDCTHKKNSEAANLNFLLWHRMYIWYLEKIVRELSGKKDFALPYWNYGSTSTIDNIMAKEIRDKSGSLYTAARYTVLNNGKPIPANDLTQIQLSLNELKTNPSFTGLAGFSKNLENAPHGFMHDLIGGEYADPSETYYNEIYQEKMSGLMANVPSAGFDPVFWLHHSMIDRIWESWDVSIYGQRPTLEQLKANPWPYEFIAPDGKRVTYTMEEVYKIVFDLDYKYDNLLYGSKTPVLAGNESVKKKVSFQDSKEKVIWEQKIGKTIENTGFIHKVTSNFAKSTNKVFKSEANSRIILNLEVVVYKEPKDFYTVYLRYPGKKDQYVGTMTFFGVAHDHGMGGNHTMAETGVKLNYAYYISDNLVNTDNNFEIIIKKTGGGDAKVTVEKISISQAN</sequence>
<dbReference type="InterPro" id="IPR050316">
    <property type="entry name" value="Tyrosinase/Hemocyanin"/>
</dbReference>
<dbReference type="SUPFAM" id="SSF48056">
    <property type="entry name" value="Di-copper centre-containing domain"/>
    <property type="match status" value="1"/>
</dbReference>
<evidence type="ECO:0000256" key="1">
    <source>
        <dbReference type="ARBA" id="ARBA00022723"/>
    </source>
</evidence>
<keyword evidence="5" id="KW-1185">Reference proteome</keyword>
<dbReference type="GO" id="GO:0016491">
    <property type="term" value="F:oxidoreductase activity"/>
    <property type="evidence" value="ECO:0007669"/>
    <property type="project" value="InterPro"/>
</dbReference>
<keyword evidence="1" id="KW-0479">Metal-binding</keyword>
<keyword evidence="2" id="KW-0186">Copper</keyword>
<dbReference type="GO" id="GO:0046872">
    <property type="term" value="F:metal ion binding"/>
    <property type="evidence" value="ECO:0007669"/>
    <property type="project" value="UniProtKB-KW"/>
</dbReference>
<gene>
    <name evidence="4" type="ORF">SAMN05444484_105140</name>
</gene>
<dbReference type="OrthoDB" id="2874181at2"/>
<dbReference type="EMBL" id="FRBT01000005">
    <property type="protein sequence ID" value="SHM32312.1"/>
    <property type="molecule type" value="Genomic_DNA"/>
</dbReference>
<dbReference type="PANTHER" id="PTHR11474:SF76">
    <property type="entry name" value="SHKT DOMAIN-CONTAINING PROTEIN"/>
    <property type="match status" value="1"/>
</dbReference>
<proteinExistence type="predicted"/>
<dbReference type="Proteomes" id="UP000184028">
    <property type="component" value="Unassembled WGS sequence"/>
</dbReference>
<evidence type="ECO:0000313" key="5">
    <source>
        <dbReference type="Proteomes" id="UP000184028"/>
    </source>
</evidence>